<evidence type="ECO:0000313" key="7">
    <source>
        <dbReference type="Proteomes" id="UP000450676"/>
    </source>
</evidence>
<dbReference type="Proteomes" id="UP000450676">
    <property type="component" value="Unassembled WGS sequence"/>
</dbReference>
<dbReference type="InterPro" id="IPR035919">
    <property type="entry name" value="EAL_sf"/>
</dbReference>
<dbReference type="InterPro" id="IPR000160">
    <property type="entry name" value="GGDEF_dom"/>
</dbReference>
<dbReference type="CDD" id="cd17569">
    <property type="entry name" value="REC_HupR-like"/>
    <property type="match status" value="1"/>
</dbReference>
<dbReference type="PROSITE" id="PS50110">
    <property type="entry name" value="RESPONSE_REGULATORY"/>
    <property type="match status" value="1"/>
</dbReference>
<dbReference type="SUPFAM" id="SSF141868">
    <property type="entry name" value="EAL domain-like"/>
    <property type="match status" value="1"/>
</dbReference>
<dbReference type="PANTHER" id="PTHR44757:SF2">
    <property type="entry name" value="BIOFILM ARCHITECTURE MAINTENANCE PROTEIN MBAA"/>
    <property type="match status" value="1"/>
</dbReference>
<dbReference type="RefSeq" id="WP_161075368.1">
    <property type="nucleotide sequence ID" value="NZ_WWCU01000055.1"/>
</dbReference>
<evidence type="ECO:0000256" key="2">
    <source>
        <dbReference type="SAM" id="Coils"/>
    </source>
</evidence>
<name>A0A7X4KQC2_9BURK</name>
<sequence length="737" mass="80347">MELDATPQLSARVKELEDLLAFHSTYDKLTGLPKRNLFTDRLQQALLKAQRRNGQLALLCIGIDNYNFINESLGHTGGNQLLAGVAERLRACVRSDDTVALLGGNEFIVMLSEVGSPADAVPVCETIFATLAPAFALQGQQVHASASIGVVHSPQDGRDGATLLRYADMALTRARELGGAHYQFFASEMNHRTLERIGMEAALRLAVFRDELQLRYQPLADLQNGAVTSLEALVRWQHPELGLIPAQRFVPVAEEAGLAGAIGAWVLRRACQDMRAWRDAGLAPVRVAVNLSPKQCRDRLLPGQVAAALEEYGLPPSALALEITEAALPLDSAAGGELLGPLKALGVALVLDDFGTGYSSLSNLKRHAFDVVKIDCAFIRDIITDAGDAALSKTIISMAHLLGMQVVAEGVESEAQCDFLRRHSCDLIQGYFFAAPLLADEVAALLRDGRRLPPHLLRIQKQQRSLLLVDDEQNIVSALKRLLRRDDYQIHTAHSGQEGLDLLARQAVDVIVSDQRMPGMLGADFLRKAKELYPDTLRIMLSGYTELQSVTDAVNEGAIYKFLTKPWDDEQLRGHIAEAFRLKEIADENERLNLELRTVNLELASANRRLEEVLRQKQQQISRDEISLGVARELLQHLPLPVIGMDDQGMIAFVNAAAEHLFRHGGPLLGDEACVVLPELFPAGDGFQAMAAGGLRAPGTHEADIGGVRYAVDVYPMGESSSSRGSLIALSRTGTLP</sequence>
<feature type="domain" description="EAL" evidence="4">
    <location>
        <begin position="196"/>
        <end position="450"/>
    </location>
</feature>
<dbReference type="CDD" id="cd01948">
    <property type="entry name" value="EAL"/>
    <property type="match status" value="1"/>
</dbReference>
<dbReference type="SUPFAM" id="SSF52172">
    <property type="entry name" value="CheY-like"/>
    <property type="match status" value="1"/>
</dbReference>
<evidence type="ECO:0000256" key="1">
    <source>
        <dbReference type="PROSITE-ProRule" id="PRU00169"/>
    </source>
</evidence>
<dbReference type="Gene3D" id="3.20.20.450">
    <property type="entry name" value="EAL domain"/>
    <property type="match status" value="1"/>
</dbReference>
<proteinExistence type="predicted"/>
<evidence type="ECO:0000313" key="6">
    <source>
        <dbReference type="EMBL" id="MYN11097.1"/>
    </source>
</evidence>
<dbReference type="InterPro" id="IPR001633">
    <property type="entry name" value="EAL_dom"/>
</dbReference>
<comment type="caution">
    <text evidence="6">The sequence shown here is derived from an EMBL/GenBank/DDBJ whole genome shotgun (WGS) entry which is preliminary data.</text>
</comment>
<dbReference type="CDD" id="cd01949">
    <property type="entry name" value="GGDEF"/>
    <property type="match status" value="1"/>
</dbReference>
<dbReference type="Gene3D" id="3.30.70.270">
    <property type="match status" value="1"/>
</dbReference>
<dbReference type="InterPro" id="IPR043128">
    <property type="entry name" value="Rev_trsase/Diguanyl_cyclase"/>
</dbReference>
<dbReference type="AlphaFoldDB" id="A0A7X4KQC2"/>
<feature type="domain" description="GGDEF" evidence="5">
    <location>
        <begin position="54"/>
        <end position="187"/>
    </location>
</feature>
<evidence type="ECO:0000259" key="3">
    <source>
        <dbReference type="PROSITE" id="PS50110"/>
    </source>
</evidence>
<feature type="domain" description="Response regulatory" evidence="3">
    <location>
        <begin position="465"/>
        <end position="580"/>
    </location>
</feature>
<evidence type="ECO:0000259" key="5">
    <source>
        <dbReference type="PROSITE" id="PS50887"/>
    </source>
</evidence>
<dbReference type="PROSITE" id="PS50883">
    <property type="entry name" value="EAL"/>
    <property type="match status" value="1"/>
</dbReference>
<dbReference type="InterPro" id="IPR052155">
    <property type="entry name" value="Biofilm_reg_signaling"/>
</dbReference>
<protein>
    <submittedName>
        <fullName evidence="6">EAL domain-containing protein</fullName>
    </submittedName>
</protein>
<dbReference type="SMART" id="SM00448">
    <property type="entry name" value="REC"/>
    <property type="match status" value="1"/>
</dbReference>
<keyword evidence="7" id="KW-1185">Reference proteome</keyword>
<dbReference type="Pfam" id="PF00563">
    <property type="entry name" value="EAL"/>
    <property type="match status" value="1"/>
</dbReference>
<evidence type="ECO:0000259" key="4">
    <source>
        <dbReference type="PROSITE" id="PS50883"/>
    </source>
</evidence>
<dbReference type="InterPro" id="IPR029787">
    <property type="entry name" value="Nucleotide_cyclase"/>
</dbReference>
<feature type="coiled-coil region" evidence="2">
    <location>
        <begin position="582"/>
        <end position="627"/>
    </location>
</feature>
<feature type="modified residue" description="4-aspartylphosphate" evidence="1">
    <location>
        <position position="514"/>
    </location>
</feature>
<dbReference type="InterPro" id="IPR001789">
    <property type="entry name" value="Sig_transdc_resp-reg_receiver"/>
</dbReference>
<dbReference type="PANTHER" id="PTHR44757">
    <property type="entry name" value="DIGUANYLATE CYCLASE DGCP"/>
    <property type="match status" value="1"/>
</dbReference>
<organism evidence="6 7">
    <name type="scientific">Pseudoduganella aquatica</name>
    <dbReference type="NCBI Taxonomy" id="2660641"/>
    <lineage>
        <taxon>Bacteria</taxon>
        <taxon>Pseudomonadati</taxon>
        <taxon>Pseudomonadota</taxon>
        <taxon>Betaproteobacteria</taxon>
        <taxon>Burkholderiales</taxon>
        <taxon>Oxalobacteraceae</taxon>
        <taxon>Telluria group</taxon>
        <taxon>Pseudoduganella</taxon>
    </lineage>
</organism>
<dbReference type="Pfam" id="PF00990">
    <property type="entry name" value="GGDEF"/>
    <property type="match status" value="1"/>
</dbReference>
<gene>
    <name evidence="6" type="ORF">GTP77_27645</name>
</gene>
<keyword evidence="1" id="KW-0597">Phosphoprotein</keyword>
<dbReference type="SUPFAM" id="SSF55073">
    <property type="entry name" value="Nucleotide cyclase"/>
    <property type="match status" value="1"/>
</dbReference>
<dbReference type="SMART" id="SM00052">
    <property type="entry name" value="EAL"/>
    <property type="match status" value="1"/>
</dbReference>
<dbReference type="GO" id="GO:0000160">
    <property type="term" value="P:phosphorelay signal transduction system"/>
    <property type="evidence" value="ECO:0007669"/>
    <property type="project" value="InterPro"/>
</dbReference>
<dbReference type="Gene3D" id="3.30.450.20">
    <property type="entry name" value="PAS domain"/>
    <property type="match status" value="1"/>
</dbReference>
<dbReference type="Pfam" id="PF00072">
    <property type="entry name" value="Response_reg"/>
    <property type="match status" value="1"/>
</dbReference>
<dbReference type="Gene3D" id="3.40.50.2300">
    <property type="match status" value="1"/>
</dbReference>
<dbReference type="PROSITE" id="PS50887">
    <property type="entry name" value="GGDEF"/>
    <property type="match status" value="1"/>
</dbReference>
<dbReference type="InterPro" id="IPR011006">
    <property type="entry name" value="CheY-like_superfamily"/>
</dbReference>
<dbReference type="NCBIfam" id="TIGR00254">
    <property type="entry name" value="GGDEF"/>
    <property type="match status" value="1"/>
</dbReference>
<dbReference type="EMBL" id="WWCU01000055">
    <property type="protein sequence ID" value="MYN11097.1"/>
    <property type="molecule type" value="Genomic_DNA"/>
</dbReference>
<reference evidence="6 7" key="1">
    <citation type="submission" date="2019-12" db="EMBL/GenBank/DDBJ databases">
        <title>Novel species isolated from a subtropical stream in China.</title>
        <authorList>
            <person name="Lu H."/>
        </authorList>
    </citation>
    <scope>NUCLEOTIDE SEQUENCE [LARGE SCALE GENOMIC DNA]</scope>
    <source>
        <strain evidence="6 7">FT127W</strain>
    </source>
</reference>
<keyword evidence="2" id="KW-0175">Coiled coil</keyword>
<accession>A0A7X4KQC2</accession>
<dbReference type="SMART" id="SM00267">
    <property type="entry name" value="GGDEF"/>
    <property type="match status" value="1"/>
</dbReference>